<dbReference type="GO" id="GO:0000428">
    <property type="term" value="C:DNA-directed RNA polymerase complex"/>
    <property type="evidence" value="ECO:0007669"/>
    <property type="project" value="UniProtKB-KW"/>
</dbReference>
<accession>A0ABT9WSL9</accession>
<keyword evidence="2" id="KW-1185">Reference proteome</keyword>
<dbReference type="Proteomes" id="UP001223586">
    <property type="component" value="Unassembled WGS sequence"/>
</dbReference>
<protein>
    <submittedName>
        <fullName evidence="1">DNA-directed RNA polymerase subunit H (RpoH/RPB5)</fullName>
    </submittedName>
</protein>
<sequence length="111" mass="12657">MVKKSNGDFKINSFGNDSNIKKEQMNEFLGQLNHGLGKMMNKINGNLHRVMEDVNADNLMEKNSVEKTKLKKVLKDRPVVETLKQDGKIKVNLDGETLLEFDLPNVEDLKK</sequence>
<comment type="caution">
    <text evidence="1">The sequence shown here is derived from an EMBL/GenBank/DDBJ whole genome shotgun (WGS) entry which is preliminary data.</text>
</comment>
<evidence type="ECO:0000313" key="1">
    <source>
        <dbReference type="EMBL" id="MDQ0176133.1"/>
    </source>
</evidence>
<reference evidence="1 2" key="1">
    <citation type="submission" date="2023-07" db="EMBL/GenBank/DDBJ databases">
        <title>Genomic Encyclopedia of Type Strains, Phase IV (KMG-IV): sequencing the most valuable type-strain genomes for metagenomic binning, comparative biology and taxonomic classification.</title>
        <authorList>
            <person name="Goeker M."/>
        </authorList>
    </citation>
    <scope>NUCLEOTIDE SEQUENCE [LARGE SCALE GENOMIC DNA]</scope>
    <source>
        <strain evidence="1 2">DSM 23837</strain>
    </source>
</reference>
<evidence type="ECO:0000313" key="2">
    <source>
        <dbReference type="Proteomes" id="UP001223586"/>
    </source>
</evidence>
<proteinExistence type="predicted"/>
<gene>
    <name evidence="1" type="ORF">J2S08_001969</name>
</gene>
<keyword evidence="1" id="KW-0240">DNA-directed RNA polymerase</keyword>
<dbReference type="EMBL" id="JAUSTT010000010">
    <property type="protein sequence ID" value="MDQ0176133.1"/>
    <property type="molecule type" value="Genomic_DNA"/>
</dbReference>
<dbReference type="RefSeq" id="WP_307229043.1">
    <property type="nucleotide sequence ID" value="NZ_JAUSTT010000010.1"/>
</dbReference>
<name>A0ABT9WSL9_9BACI</name>
<keyword evidence="1" id="KW-0804">Transcription</keyword>
<organism evidence="1 2">
    <name type="scientific">Bacillus chungangensis</name>
    <dbReference type="NCBI Taxonomy" id="587633"/>
    <lineage>
        <taxon>Bacteria</taxon>
        <taxon>Bacillati</taxon>
        <taxon>Bacillota</taxon>
        <taxon>Bacilli</taxon>
        <taxon>Bacillales</taxon>
        <taxon>Bacillaceae</taxon>
        <taxon>Bacillus</taxon>
    </lineage>
</organism>